<dbReference type="HAMAP" id="MF_00220_B">
    <property type="entry name" value="PyrC_classI_B"/>
    <property type="match status" value="1"/>
</dbReference>
<feature type="binding site" evidence="6">
    <location>
        <position position="304"/>
    </location>
    <ligand>
        <name>substrate</name>
    </ligand>
</feature>
<dbReference type="InterPro" id="IPR032466">
    <property type="entry name" value="Metal_Hydrolase"/>
</dbReference>
<evidence type="ECO:0000313" key="8">
    <source>
        <dbReference type="EMBL" id="KTF03594.1"/>
    </source>
</evidence>
<dbReference type="STRING" id="59561.AQZ59_01553"/>
<sequence length="455" mass="48472">MRKILQGARVVDPQVGLDAVADIYVRDGRIVAIVVDVDGPANAEGSDAAGASDAADAVGVVGEWAEVERVDLRGKVVLPGLFDMHVHFREPGQEHKEDILTGSRAAARGGFTGVATMANTTPVVDNGKLIERQIERGEEVGLVDIFPIGAVTKGLEGKELAEMGEMAEAGAVAFSDDGHGIQHGGLMRLALDYAKVWDRPIITHSQDDAVVGSGVVNEGVVSTRLGLAGWPAQGEVVQILRDVELVRLTGGRMHVAHISTAPGVEVVREAKAAGLDVTAEATPHHLFLTEDDITTEYETYLKVNPPLRAHADAEALAQAVVDGTIDVIATDHAPHAAHEKDLEFENAPFGMIGLETSLPAVFTGLVQPGRIGWDRVVELMVARPREILRLAPQKIEAGAEANLCVFDPEGTTPVDREHLASKSANSGFWGRVLHGEVWGTMLRGEFTYREGAVAK</sequence>
<dbReference type="GO" id="GO:0004151">
    <property type="term" value="F:dihydroorotase activity"/>
    <property type="evidence" value="ECO:0007669"/>
    <property type="project" value="UniProtKB-UniRule"/>
</dbReference>
<feature type="binding site" evidence="6">
    <location>
        <position position="257"/>
    </location>
    <ligand>
        <name>Zn(2+)</name>
        <dbReference type="ChEBI" id="CHEBI:29105"/>
        <label>2</label>
    </ligand>
</feature>
<reference evidence="8 9" key="1">
    <citation type="submission" date="2015-11" db="EMBL/GenBank/DDBJ databases">
        <title>Draft Genome Sequence of the Type Strain Trueperella bernardiae LCDC 89-0504T, Isolated from Blood Culture.</title>
        <authorList>
            <person name="Bernier A.-M."/>
            <person name="Bernard K."/>
        </authorList>
    </citation>
    <scope>NUCLEOTIDE SEQUENCE [LARGE SCALE GENOMIC DNA]</scope>
    <source>
        <strain evidence="8 9">LCDC 89-0504</strain>
    </source>
</reference>
<dbReference type="RefSeq" id="WP_062614074.1">
    <property type="nucleotide sequence ID" value="NZ_CALTZF010000014.1"/>
</dbReference>
<comment type="caution">
    <text evidence="8">The sequence shown here is derived from an EMBL/GenBank/DDBJ whole genome shotgun (WGS) entry which is preliminary data.</text>
</comment>
<accession>A0A0W1KHP8</accession>
<keyword evidence="9" id="KW-1185">Reference proteome</keyword>
<dbReference type="PROSITE" id="PS00482">
    <property type="entry name" value="DIHYDROOROTASE_1"/>
    <property type="match status" value="1"/>
</dbReference>
<evidence type="ECO:0000256" key="3">
    <source>
        <dbReference type="ARBA" id="ARBA00022723"/>
    </source>
</evidence>
<dbReference type="InterPro" id="IPR004722">
    <property type="entry name" value="DHOase"/>
</dbReference>
<keyword evidence="4 6" id="KW-0378">Hydrolase</keyword>
<evidence type="ECO:0000256" key="2">
    <source>
        <dbReference type="ARBA" id="ARBA00010286"/>
    </source>
</evidence>
<evidence type="ECO:0000256" key="4">
    <source>
        <dbReference type="ARBA" id="ARBA00022801"/>
    </source>
</evidence>
<feature type="active site" evidence="6">
    <location>
        <position position="331"/>
    </location>
</feature>
<feature type="binding site" evidence="6">
    <location>
        <position position="204"/>
    </location>
    <ligand>
        <name>Zn(2+)</name>
        <dbReference type="ChEBI" id="CHEBI:29105"/>
        <label>2</label>
    </ligand>
</feature>
<dbReference type="SUPFAM" id="SSF51338">
    <property type="entry name" value="Composite domain of metallo-dependent hydrolases"/>
    <property type="match status" value="1"/>
</dbReference>
<evidence type="ECO:0000256" key="1">
    <source>
        <dbReference type="ARBA" id="ARBA00002368"/>
    </source>
</evidence>
<feature type="binding site" evidence="6">
    <location>
        <position position="331"/>
    </location>
    <ligand>
        <name>Zn(2+)</name>
        <dbReference type="ChEBI" id="CHEBI:29105"/>
        <label>1</label>
    </ligand>
</feature>
<feature type="binding site" evidence="6">
    <location>
        <position position="177"/>
    </location>
    <ligand>
        <name>Zn(2+)</name>
        <dbReference type="ChEBI" id="CHEBI:29105"/>
        <label>2</label>
    </ligand>
</feature>
<dbReference type="InterPro" id="IPR050138">
    <property type="entry name" value="DHOase/Allantoinase_Hydrolase"/>
</dbReference>
<dbReference type="Proteomes" id="UP000054404">
    <property type="component" value="Unassembled WGS sequence"/>
</dbReference>
<dbReference type="InterPro" id="IPR011059">
    <property type="entry name" value="Metal-dep_hydrolase_composite"/>
</dbReference>
<comment type="catalytic activity">
    <reaction evidence="6">
        <text>(S)-dihydroorotate + H2O = N-carbamoyl-L-aspartate + H(+)</text>
        <dbReference type="Rhea" id="RHEA:24296"/>
        <dbReference type="ChEBI" id="CHEBI:15377"/>
        <dbReference type="ChEBI" id="CHEBI:15378"/>
        <dbReference type="ChEBI" id="CHEBI:30864"/>
        <dbReference type="ChEBI" id="CHEBI:32814"/>
        <dbReference type="EC" id="3.5.2.3"/>
    </reaction>
</comment>
<feature type="binding site" evidence="6">
    <location>
        <begin position="87"/>
        <end position="89"/>
    </location>
    <ligand>
        <name>substrate</name>
    </ligand>
</feature>
<dbReference type="NCBIfam" id="TIGR00857">
    <property type="entry name" value="pyrC_multi"/>
    <property type="match status" value="1"/>
</dbReference>
<comment type="function">
    <text evidence="1 6">Catalyzes the reversible cyclization of carbamoyl aspartate to dihydroorotate.</text>
</comment>
<dbReference type="PROSITE" id="PS00483">
    <property type="entry name" value="DIHYDROOROTASE_2"/>
    <property type="match status" value="1"/>
</dbReference>
<dbReference type="Gene3D" id="3.20.20.140">
    <property type="entry name" value="Metal-dependent hydrolases"/>
    <property type="match status" value="1"/>
</dbReference>
<dbReference type="CDD" id="cd01317">
    <property type="entry name" value="DHOase_IIa"/>
    <property type="match status" value="1"/>
</dbReference>
<dbReference type="Gene3D" id="2.30.40.10">
    <property type="entry name" value="Urease, subunit C, domain 1"/>
    <property type="match status" value="1"/>
</dbReference>
<dbReference type="GO" id="GO:0008270">
    <property type="term" value="F:zinc ion binding"/>
    <property type="evidence" value="ECO:0007669"/>
    <property type="project" value="UniProtKB-UniRule"/>
</dbReference>
<dbReference type="SUPFAM" id="SSF51556">
    <property type="entry name" value="Metallo-dependent hydrolases"/>
    <property type="match status" value="1"/>
</dbReference>
<dbReference type="UniPathway" id="UPA00070">
    <property type="reaction ID" value="UER00117"/>
</dbReference>
<dbReference type="GO" id="GO:0006145">
    <property type="term" value="P:purine nucleobase catabolic process"/>
    <property type="evidence" value="ECO:0007669"/>
    <property type="project" value="TreeGrafter"/>
</dbReference>
<feature type="binding site" evidence="6">
    <location>
        <position position="87"/>
    </location>
    <ligand>
        <name>Zn(2+)</name>
        <dbReference type="ChEBI" id="CHEBI:29105"/>
        <label>1</label>
    </ligand>
</feature>
<dbReference type="InterPro" id="IPR024403">
    <property type="entry name" value="DHOase_cat"/>
</dbReference>
<dbReference type="GO" id="GO:0005737">
    <property type="term" value="C:cytoplasm"/>
    <property type="evidence" value="ECO:0007669"/>
    <property type="project" value="TreeGrafter"/>
</dbReference>
<keyword evidence="5 6" id="KW-0665">Pyrimidine biosynthesis</keyword>
<dbReference type="Pfam" id="PF12890">
    <property type="entry name" value="DHOase"/>
    <property type="match status" value="1"/>
</dbReference>
<keyword evidence="6" id="KW-0862">Zinc</keyword>
<dbReference type="EMBL" id="LNIZ01000008">
    <property type="protein sequence ID" value="KTF03594.1"/>
    <property type="molecule type" value="Genomic_DNA"/>
</dbReference>
<protein>
    <recommendedName>
        <fullName evidence="6">Dihydroorotase</fullName>
        <shortName evidence="6">DHOase</shortName>
        <ecNumber evidence="6">3.5.2.3</ecNumber>
    </recommendedName>
</protein>
<keyword evidence="3 6" id="KW-0479">Metal-binding</keyword>
<feature type="binding site" evidence="6">
    <location>
        <begin position="349"/>
        <end position="350"/>
    </location>
    <ligand>
        <name>substrate</name>
    </ligand>
</feature>
<evidence type="ECO:0000256" key="6">
    <source>
        <dbReference type="HAMAP-Rule" id="MF_00220"/>
    </source>
</evidence>
<dbReference type="OrthoDB" id="9803027at2"/>
<organism evidence="8 9">
    <name type="scientific">Trueperella bernardiae</name>
    <dbReference type="NCBI Taxonomy" id="59561"/>
    <lineage>
        <taxon>Bacteria</taxon>
        <taxon>Bacillati</taxon>
        <taxon>Actinomycetota</taxon>
        <taxon>Actinomycetes</taxon>
        <taxon>Actinomycetales</taxon>
        <taxon>Actinomycetaceae</taxon>
        <taxon>Trueperella</taxon>
    </lineage>
</organism>
<dbReference type="AlphaFoldDB" id="A0A0W1KHP8"/>
<dbReference type="PANTHER" id="PTHR43668:SF2">
    <property type="entry name" value="ALLANTOINASE"/>
    <property type="match status" value="1"/>
</dbReference>
<name>A0A0W1KHP8_9ACTO</name>
<dbReference type="InterPro" id="IPR002195">
    <property type="entry name" value="Dihydroorotase_CS"/>
</dbReference>
<dbReference type="GO" id="GO:0044205">
    <property type="term" value="P:'de novo' UMP biosynthetic process"/>
    <property type="evidence" value="ECO:0007669"/>
    <property type="project" value="UniProtKB-UniRule"/>
</dbReference>
<evidence type="ECO:0000256" key="5">
    <source>
        <dbReference type="ARBA" id="ARBA00022975"/>
    </source>
</evidence>
<gene>
    <name evidence="6 8" type="primary">pyrC</name>
    <name evidence="8" type="ORF">AQZ59_01553</name>
</gene>
<feature type="binding site" evidence="6">
    <location>
        <position position="177"/>
    </location>
    <ligand>
        <name>Zn(2+)</name>
        <dbReference type="ChEBI" id="CHEBI:29105"/>
        <label>1</label>
    </ligand>
</feature>
<dbReference type="PANTHER" id="PTHR43668">
    <property type="entry name" value="ALLANTOINASE"/>
    <property type="match status" value="1"/>
</dbReference>
<feature type="domain" description="Dihydroorotase catalytic" evidence="7">
    <location>
        <begin position="74"/>
        <end position="260"/>
    </location>
</feature>
<dbReference type="EC" id="3.5.2.3" evidence="6"/>
<evidence type="ECO:0000313" key="9">
    <source>
        <dbReference type="Proteomes" id="UP000054404"/>
    </source>
</evidence>
<feature type="binding site" evidence="6">
    <location>
        <position position="85"/>
    </location>
    <ligand>
        <name>Zn(2+)</name>
        <dbReference type="ChEBI" id="CHEBI:29105"/>
        <label>1</label>
    </ligand>
</feature>
<evidence type="ECO:0000259" key="7">
    <source>
        <dbReference type="Pfam" id="PF12890"/>
    </source>
</evidence>
<comment type="pathway">
    <text evidence="6">Pyrimidine metabolism; UMP biosynthesis via de novo pathway; (S)-dihydroorotate from bicarbonate: step 3/3.</text>
</comment>
<comment type="similarity">
    <text evidence="2 6">Belongs to the metallo-dependent hydrolases superfamily. DHOase family. Class I DHOase subfamily.</text>
</comment>
<dbReference type="PATRIC" id="fig|59561.3.peg.1547"/>
<comment type="cofactor">
    <cofactor evidence="6">
        <name>Zn(2+)</name>
        <dbReference type="ChEBI" id="CHEBI:29105"/>
    </cofactor>
    <text evidence="6">Binds 2 Zn(2+) ions per subunit.</text>
</comment>
<feature type="binding site" evidence="6">
    <location>
        <position position="335"/>
    </location>
    <ligand>
        <name>substrate</name>
    </ligand>
</feature>
<dbReference type="GO" id="GO:0004038">
    <property type="term" value="F:allantoinase activity"/>
    <property type="evidence" value="ECO:0007669"/>
    <property type="project" value="TreeGrafter"/>
</dbReference>
<feature type="binding site" evidence="6">
    <location>
        <position position="119"/>
    </location>
    <ligand>
        <name>substrate</name>
    </ligand>
</feature>
<proteinExistence type="inferred from homology"/>